<dbReference type="Ensembl" id="ENSTNIT00000011707.1">
    <property type="protein sequence ID" value="ENSTNIP00000011525.1"/>
    <property type="gene ID" value="ENSTNIG00000008677.1"/>
</dbReference>
<organism evidence="1 2">
    <name type="scientific">Tetraodon nigroviridis</name>
    <name type="common">Spotted green pufferfish</name>
    <name type="synonym">Chelonodon nigroviridis</name>
    <dbReference type="NCBI Taxonomy" id="99883"/>
    <lineage>
        <taxon>Eukaryota</taxon>
        <taxon>Metazoa</taxon>
        <taxon>Chordata</taxon>
        <taxon>Craniata</taxon>
        <taxon>Vertebrata</taxon>
        <taxon>Euteleostomi</taxon>
        <taxon>Actinopterygii</taxon>
        <taxon>Neopterygii</taxon>
        <taxon>Teleostei</taxon>
        <taxon>Neoteleostei</taxon>
        <taxon>Acanthomorphata</taxon>
        <taxon>Eupercaria</taxon>
        <taxon>Tetraodontiformes</taxon>
        <taxon>Tetradontoidea</taxon>
        <taxon>Tetraodontidae</taxon>
        <taxon>Tetraodon</taxon>
    </lineage>
</organism>
<keyword evidence="2" id="KW-1185">Reference proteome</keyword>
<dbReference type="HOGENOM" id="CLU_1829878_0_0_1"/>
<dbReference type="InParanoid" id="H3CTE1"/>
<sequence length="141" mass="16453">HLSSLMFSPPSRTQLSELRPYLPLMRPSLLLERLPKLKSNEKDTATLDQEAYYLCYSLLTLANEASNFQPIFPANQKKEVQLLCSMLDTHIKCDIRESGKCLYRSKVKDLVARMYTKWQILLQKTKPLNGKLYDYYFPSDI</sequence>
<evidence type="ECO:0000313" key="1">
    <source>
        <dbReference type="Ensembl" id="ENSTNIP00000011525.1"/>
    </source>
</evidence>
<evidence type="ECO:0000313" key="2">
    <source>
        <dbReference type="Proteomes" id="UP000007303"/>
    </source>
</evidence>
<dbReference type="PANTHER" id="PTHR16046">
    <property type="entry name" value="SMC5-SMC6 COMPLEX LOCALIZATION FACTOR 2"/>
    <property type="match status" value="1"/>
</dbReference>
<name>H3CTE1_TETNG</name>
<dbReference type="AlphaFoldDB" id="H3CTE1"/>
<reference evidence="1" key="2">
    <citation type="submission" date="2025-08" db="UniProtKB">
        <authorList>
            <consortium name="Ensembl"/>
        </authorList>
    </citation>
    <scope>IDENTIFICATION</scope>
</reference>
<accession>H3CTE1</accession>
<dbReference type="Proteomes" id="UP000007303">
    <property type="component" value="Unassembled WGS sequence"/>
</dbReference>
<reference evidence="1" key="3">
    <citation type="submission" date="2025-09" db="UniProtKB">
        <authorList>
            <consortium name="Ensembl"/>
        </authorList>
    </citation>
    <scope>IDENTIFICATION</scope>
</reference>
<dbReference type="PANTHER" id="PTHR16046:SF9">
    <property type="entry name" value="SMC5-SMC6 COMPLEX LOCALIZATION FACTOR PROTEIN 2"/>
    <property type="match status" value="1"/>
</dbReference>
<proteinExistence type="predicted"/>
<dbReference type="InterPro" id="IPR026161">
    <property type="entry name" value="FAM178"/>
</dbReference>
<reference evidence="2" key="1">
    <citation type="journal article" date="2004" name="Nature">
        <title>Genome duplication in the teleost fish Tetraodon nigroviridis reveals the early vertebrate proto-karyotype.</title>
        <authorList>
            <person name="Jaillon O."/>
            <person name="Aury J.-M."/>
            <person name="Brunet F."/>
            <person name="Petit J.-L."/>
            <person name="Stange-Thomann N."/>
            <person name="Mauceli E."/>
            <person name="Bouneau L."/>
            <person name="Fischer C."/>
            <person name="Ozouf-Costaz C."/>
            <person name="Bernot A."/>
            <person name="Nicaud S."/>
            <person name="Jaffe D."/>
            <person name="Fisher S."/>
            <person name="Lutfalla G."/>
            <person name="Dossat C."/>
            <person name="Segurens B."/>
            <person name="Dasilva C."/>
            <person name="Salanoubat M."/>
            <person name="Levy M."/>
            <person name="Boudet N."/>
            <person name="Castellano S."/>
            <person name="Anthouard V."/>
            <person name="Jubin C."/>
            <person name="Castelli V."/>
            <person name="Katinka M."/>
            <person name="Vacherie B."/>
            <person name="Biemont C."/>
            <person name="Skalli Z."/>
            <person name="Cattolico L."/>
            <person name="Poulain J."/>
            <person name="De Berardinis V."/>
            <person name="Cruaud C."/>
            <person name="Duprat S."/>
            <person name="Brottier P."/>
            <person name="Coutanceau J.-P."/>
            <person name="Gouzy J."/>
            <person name="Parra G."/>
            <person name="Lardier G."/>
            <person name="Chapple C."/>
            <person name="McKernan K.J."/>
            <person name="McEwan P."/>
            <person name="Bosak S."/>
            <person name="Kellis M."/>
            <person name="Volff J.-N."/>
            <person name="Guigo R."/>
            <person name="Zody M.C."/>
            <person name="Mesirov J."/>
            <person name="Lindblad-Toh K."/>
            <person name="Birren B."/>
            <person name="Nusbaum C."/>
            <person name="Kahn D."/>
            <person name="Robinson-Rechavi M."/>
            <person name="Laudet V."/>
            <person name="Schachter V."/>
            <person name="Quetier F."/>
            <person name="Saurin W."/>
            <person name="Scarpelli C."/>
            <person name="Wincker P."/>
            <person name="Lander E.S."/>
            <person name="Weissenbach J."/>
            <person name="Roest Crollius H."/>
        </authorList>
    </citation>
    <scope>NUCLEOTIDE SEQUENCE [LARGE SCALE GENOMIC DNA]</scope>
</reference>
<protein>
    <submittedName>
        <fullName evidence="1">Uncharacterized protein</fullName>
    </submittedName>
</protein>
<dbReference type="GeneTree" id="ENSGT00530000064017"/>